<keyword evidence="1" id="KW-1133">Transmembrane helix</keyword>
<dbReference type="NCBIfam" id="NF041023">
    <property type="entry name" value="PP0621_fam"/>
    <property type="match status" value="1"/>
</dbReference>
<evidence type="ECO:0000313" key="2">
    <source>
        <dbReference type="EMBL" id="SJN11669.1"/>
    </source>
</evidence>
<dbReference type="InterPro" id="IPR049708">
    <property type="entry name" value="PP0621-like"/>
</dbReference>
<evidence type="ECO:0000313" key="3">
    <source>
        <dbReference type="Proteomes" id="UP000196331"/>
    </source>
</evidence>
<dbReference type="OrthoDB" id="9814432at2"/>
<evidence type="ECO:0000256" key="1">
    <source>
        <dbReference type="SAM" id="Phobius"/>
    </source>
</evidence>
<reference evidence="2 3" key="1">
    <citation type="submission" date="2017-02" db="EMBL/GenBank/DDBJ databases">
        <authorList>
            <person name="Dridi B."/>
        </authorList>
    </citation>
    <scope>NUCLEOTIDE SEQUENCE [LARGE SCALE GENOMIC DNA]</scope>
    <source>
        <strain evidence="2 3">JB380</strain>
    </source>
</reference>
<dbReference type="Proteomes" id="UP000196331">
    <property type="component" value="Unassembled WGS sequence"/>
</dbReference>
<gene>
    <name evidence="2" type="ORF">CZ787_06385</name>
</gene>
<organism evidence="2 3">
    <name type="scientific">Halomonas citrativorans</name>
    <dbReference type="NCBI Taxonomy" id="2742612"/>
    <lineage>
        <taxon>Bacteria</taxon>
        <taxon>Pseudomonadati</taxon>
        <taxon>Pseudomonadota</taxon>
        <taxon>Gammaproteobacteria</taxon>
        <taxon>Oceanospirillales</taxon>
        <taxon>Halomonadaceae</taxon>
        <taxon>Halomonas</taxon>
    </lineage>
</organism>
<dbReference type="AlphaFoldDB" id="A0A1R4HVU2"/>
<keyword evidence="1" id="KW-0472">Membrane</keyword>
<keyword evidence="1" id="KW-0812">Transmembrane</keyword>
<dbReference type="EMBL" id="FUKM01000026">
    <property type="protein sequence ID" value="SJN11669.1"/>
    <property type="molecule type" value="Genomic_DNA"/>
</dbReference>
<dbReference type="RefSeq" id="WP_087107290.1">
    <property type="nucleotide sequence ID" value="NZ_FUKM01000026.1"/>
</dbReference>
<accession>A0A1R4HVU2</accession>
<name>A0A1R4HVU2_9GAMM</name>
<feature type="transmembrane region" description="Helical" evidence="1">
    <location>
        <begin position="6"/>
        <end position="23"/>
    </location>
</feature>
<comment type="caution">
    <text evidence="2">The sequence shown here is derived from an EMBL/GenBank/DDBJ whole genome shotgun (WGS) entry which is preliminary data.</text>
</comment>
<protein>
    <recommendedName>
        <fullName evidence="4">MYND finger</fullName>
    </recommendedName>
</protein>
<evidence type="ECO:0008006" key="4">
    <source>
        <dbReference type="Google" id="ProtNLM"/>
    </source>
</evidence>
<proteinExistence type="predicted"/>
<sequence>MNLLIIRLIIFAVLFYAGLKLYGMYRQHKLDRDAERNALNRQEGGQMVRCRWCEVHVPESEALRDHEQWFCCSAHRDRYLQEQQDKNDGA</sequence>